<dbReference type="InterPro" id="IPR017850">
    <property type="entry name" value="Alkaline_phosphatase_core_sf"/>
</dbReference>
<reference evidence="5" key="1">
    <citation type="submission" date="2021-10" db="EMBL/GenBank/DDBJ databases">
        <title>Anaerobic single-cell dispensing facilitates the cultivation of human gut bacteria.</title>
        <authorList>
            <person name="Afrizal A."/>
        </authorList>
    </citation>
    <scope>NUCLEOTIDE SEQUENCE</scope>
    <source>
        <strain evidence="5">CLA-AA-H274</strain>
    </source>
</reference>
<protein>
    <submittedName>
        <fullName evidence="5">Sulfatase-like hydrolase/transferase</fullName>
    </submittedName>
</protein>
<feature type="domain" description="Sulfatase N-terminal" evidence="4">
    <location>
        <begin position="6"/>
        <end position="336"/>
    </location>
</feature>
<dbReference type="InterPro" id="IPR024607">
    <property type="entry name" value="Sulfatase_CS"/>
</dbReference>
<dbReference type="GO" id="GO:0008484">
    <property type="term" value="F:sulfuric ester hydrolase activity"/>
    <property type="evidence" value="ECO:0007669"/>
    <property type="project" value="TreeGrafter"/>
</dbReference>
<keyword evidence="6" id="KW-1185">Reference proteome</keyword>
<gene>
    <name evidence="5" type="ORF">LKD32_01625</name>
</gene>
<evidence type="ECO:0000256" key="1">
    <source>
        <dbReference type="ARBA" id="ARBA00008779"/>
    </source>
</evidence>
<dbReference type="InterPro" id="IPR000917">
    <property type="entry name" value="Sulfatase_N"/>
</dbReference>
<keyword evidence="2" id="KW-0479">Metal-binding</keyword>
<dbReference type="GO" id="GO:0005737">
    <property type="term" value="C:cytoplasm"/>
    <property type="evidence" value="ECO:0007669"/>
    <property type="project" value="TreeGrafter"/>
</dbReference>
<accession>A0AAE3DK01</accession>
<evidence type="ECO:0000313" key="6">
    <source>
        <dbReference type="Proteomes" id="UP001198962"/>
    </source>
</evidence>
<evidence type="ECO:0000256" key="2">
    <source>
        <dbReference type="ARBA" id="ARBA00022723"/>
    </source>
</evidence>
<proteinExistence type="inferred from homology"/>
<evidence type="ECO:0000256" key="3">
    <source>
        <dbReference type="ARBA" id="ARBA00022801"/>
    </source>
</evidence>
<name>A0AAE3DK01_9FIRM</name>
<dbReference type="GO" id="GO:0046872">
    <property type="term" value="F:metal ion binding"/>
    <property type="evidence" value="ECO:0007669"/>
    <property type="project" value="UniProtKB-KW"/>
</dbReference>
<dbReference type="PANTHER" id="PTHR45953">
    <property type="entry name" value="IDURONATE 2-SULFATASE"/>
    <property type="match status" value="1"/>
</dbReference>
<dbReference type="RefSeq" id="WP_308450428.1">
    <property type="nucleotide sequence ID" value="NZ_JAJEPU010000003.1"/>
</dbReference>
<evidence type="ECO:0000259" key="4">
    <source>
        <dbReference type="Pfam" id="PF00884"/>
    </source>
</evidence>
<dbReference type="SUPFAM" id="SSF53649">
    <property type="entry name" value="Alkaline phosphatase-like"/>
    <property type="match status" value="1"/>
</dbReference>
<evidence type="ECO:0000313" key="5">
    <source>
        <dbReference type="EMBL" id="MCC2163593.1"/>
    </source>
</evidence>
<comment type="caution">
    <text evidence="5">The sequence shown here is derived from an EMBL/GenBank/DDBJ whole genome shotgun (WGS) entry which is preliminary data.</text>
</comment>
<dbReference type="PROSITE" id="PS00523">
    <property type="entry name" value="SULFATASE_1"/>
    <property type="match status" value="1"/>
</dbReference>
<dbReference type="PANTHER" id="PTHR45953:SF1">
    <property type="entry name" value="IDURONATE 2-SULFATASE"/>
    <property type="match status" value="1"/>
</dbReference>
<dbReference type="Pfam" id="PF00884">
    <property type="entry name" value="Sulfatase"/>
    <property type="match status" value="1"/>
</dbReference>
<dbReference type="Gene3D" id="3.40.720.10">
    <property type="entry name" value="Alkaline Phosphatase, subunit A"/>
    <property type="match status" value="1"/>
</dbReference>
<keyword evidence="3 5" id="KW-0378">Hydrolase</keyword>
<dbReference type="EMBL" id="JAJEPU010000003">
    <property type="protein sequence ID" value="MCC2163593.1"/>
    <property type="molecule type" value="Genomic_DNA"/>
</dbReference>
<dbReference type="AlphaFoldDB" id="A0AAE3DK01"/>
<sequence>MSGKRQVILFMTDTTRKDMLGCYGDSRMKTPNLDHLAEGGIRYENAYSCQPVCGPARGAIFTGLFPHSNGVSTNSMPLGEGVKTIGQRLTDQDVHCGYIGKWHLDGGDYFGYGKCPEGWDPDYWYDMRCYLEELTEEERVKSRKRATAYSPEMSEAFTYAHRCSDRAIRFLEEYGDEDFFLTVSYDEPHGPSLCPAPFNRMYENFSFDDNEGFHDDLEDKPLMQKLWAGKNLHATSWELRTPTEKRSLFLGCNSFADYEIGRVLKVIDEKMPDALVIYTSDHGDMLGSHHLNQKNAAIYREVANIPLIIRGGEKGKIVGAPASHIDLAPTIMDYFGLKIPKCLAGKSMLPQIYDTTKKINDVVFTEFTRYEVDHDGFGGLQMMRAAVTERYKLALHLMDKDEFYDTKEDPCEVHNLIDDERYATIRDEMHDQILKEMDETRDMYRGYQWAVRPWRNGYEPTWANGGYTRQKEEEEMYEPRQLDYDTGLPMVSAVRRKEQH</sequence>
<organism evidence="5 6">
    <name type="scientific">Brotaphodocola catenula</name>
    <dbReference type="NCBI Taxonomy" id="2885361"/>
    <lineage>
        <taxon>Bacteria</taxon>
        <taxon>Bacillati</taxon>
        <taxon>Bacillota</taxon>
        <taxon>Clostridia</taxon>
        <taxon>Lachnospirales</taxon>
        <taxon>Lachnospiraceae</taxon>
        <taxon>Brotaphodocola</taxon>
    </lineage>
</organism>
<dbReference type="Proteomes" id="UP001198962">
    <property type="component" value="Unassembled WGS sequence"/>
</dbReference>
<comment type="similarity">
    <text evidence="1">Belongs to the sulfatase family.</text>
</comment>